<name>A0A9D1HLS9_9FIRM</name>
<evidence type="ECO:0000313" key="3">
    <source>
        <dbReference type="Proteomes" id="UP000824175"/>
    </source>
</evidence>
<evidence type="ECO:0000313" key="2">
    <source>
        <dbReference type="EMBL" id="HIU12870.1"/>
    </source>
</evidence>
<dbReference type="CDD" id="cd04301">
    <property type="entry name" value="NAT_SF"/>
    <property type="match status" value="1"/>
</dbReference>
<sequence>MEITIERARPGDAEVLASIQISSWLAAFADILDQDDLKKCTDRLSVTQMYEKLLERSIGYGYLLRIDQKPHAIAWWDRGSSPNQFACAELLCIHSLPDRWHQGYGSVLMERVLADMQAAGYRQVRLWVFEKNQRARAFYEKWGFVTDGRTKPGIRPIEIGYERCLHRTTSHSTPTYEDPIQKKCEED</sequence>
<dbReference type="PROSITE" id="PS51186">
    <property type="entry name" value="GNAT"/>
    <property type="match status" value="1"/>
</dbReference>
<feature type="domain" description="N-acetyltransferase" evidence="1">
    <location>
        <begin position="3"/>
        <end position="166"/>
    </location>
</feature>
<dbReference type="AlphaFoldDB" id="A0A9D1HLS9"/>
<reference evidence="2" key="1">
    <citation type="submission" date="2020-10" db="EMBL/GenBank/DDBJ databases">
        <authorList>
            <person name="Gilroy R."/>
        </authorList>
    </citation>
    <scope>NUCLEOTIDE SEQUENCE</scope>
    <source>
        <strain evidence="2">CHK195-11698</strain>
    </source>
</reference>
<dbReference type="Gene3D" id="3.40.630.30">
    <property type="match status" value="1"/>
</dbReference>
<dbReference type="PANTHER" id="PTHR43617:SF34">
    <property type="entry name" value="PUTATIVE-RELATED"/>
    <property type="match status" value="1"/>
</dbReference>
<dbReference type="InterPro" id="IPR000182">
    <property type="entry name" value="GNAT_dom"/>
</dbReference>
<dbReference type="InterPro" id="IPR050276">
    <property type="entry name" value="MshD_Acetyltransferase"/>
</dbReference>
<organism evidence="2 3">
    <name type="scientific">Candidatus Fimiplasma intestinipullorum</name>
    <dbReference type="NCBI Taxonomy" id="2840825"/>
    <lineage>
        <taxon>Bacteria</taxon>
        <taxon>Bacillati</taxon>
        <taxon>Bacillota</taxon>
        <taxon>Clostridia</taxon>
        <taxon>Eubacteriales</taxon>
        <taxon>Candidatus Fimiplasma</taxon>
    </lineage>
</organism>
<gene>
    <name evidence="2" type="ORF">IAD15_02195</name>
</gene>
<accession>A0A9D1HLS9</accession>
<dbReference type="GO" id="GO:0016747">
    <property type="term" value="F:acyltransferase activity, transferring groups other than amino-acyl groups"/>
    <property type="evidence" value="ECO:0007669"/>
    <property type="project" value="InterPro"/>
</dbReference>
<reference evidence="2" key="2">
    <citation type="journal article" date="2021" name="PeerJ">
        <title>Extensive microbial diversity within the chicken gut microbiome revealed by metagenomics and culture.</title>
        <authorList>
            <person name="Gilroy R."/>
            <person name="Ravi A."/>
            <person name="Getino M."/>
            <person name="Pursley I."/>
            <person name="Horton D.L."/>
            <person name="Alikhan N.F."/>
            <person name="Baker D."/>
            <person name="Gharbi K."/>
            <person name="Hall N."/>
            <person name="Watson M."/>
            <person name="Adriaenssens E.M."/>
            <person name="Foster-Nyarko E."/>
            <person name="Jarju S."/>
            <person name="Secka A."/>
            <person name="Antonio M."/>
            <person name="Oren A."/>
            <person name="Chaudhuri R.R."/>
            <person name="La Ragione R."/>
            <person name="Hildebrand F."/>
            <person name="Pallen M.J."/>
        </authorList>
    </citation>
    <scope>NUCLEOTIDE SEQUENCE</scope>
    <source>
        <strain evidence="2">CHK195-11698</strain>
    </source>
</reference>
<dbReference type="InterPro" id="IPR016181">
    <property type="entry name" value="Acyl_CoA_acyltransferase"/>
</dbReference>
<protein>
    <submittedName>
        <fullName evidence="2">GNAT family N-acetyltransferase</fullName>
    </submittedName>
</protein>
<proteinExistence type="predicted"/>
<evidence type="ECO:0000259" key="1">
    <source>
        <dbReference type="PROSITE" id="PS51186"/>
    </source>
</evidence>
<dbReference type="PANTHER" id="PTHR43617">
    <property type="entry name" value="L-AMINO ACID N-ACETYLTRANSFERASE"/>
    <property type="match status" value="1"/>
</dbReference>
<comment type="caution">
    <text evidence="2">The sequence shown here is derived from an EMBL/GenBank/DDBJ whole genome shotgun (WGS) entry which is preliminary data.</text>
</comment>
<dbReference type="SUPFAM" id="SSF55729">
    <property type="entry name" value="Acyl-CoA N-acyltransferases (Nat)"/>
    <property type="match status" value="1"/>
</dbReference>
<dbReference type="Pfam" id="PF00583">
    <property type="entry name" value="Acetyltransf_1"/>
    <property type="match status" value="1"/>
</dbReference>
<dbReference type="Proteomes" id="UP000824175">
    <property type="component" value="Unassembled WGS sequence"/>
</dbReference>
<dbReference type="EMBL" id="DVMJ01000014">
    <property type="protein sequence ID" value="HIU12870.1"/>
    <property type="molecule type" value="Genomic_DNA"/>
</dbReference>